<evidence type="ECO:0000313" key="1">
    <source>
        <dbReference type="EMBL" id="CAG8566157.1"/>
    </source>
</evidence>
<proteinExistence type="predicted"/>
<dbReference type="EMBL" id="CAJVPT010009983">
    <property type="protein sequence ID" value="CAG8566157.1"/>
    <property type="molecule type" value="Genomic_DNA"/>
</dbReference>
<accession>A0ACA9M2H5</accession>
<sequence>MVYSENVKALENLDDSDPDICTRDDSDFFDDDDDDPFLSQDGENESDEDNDDFTKPLFIERNNANSLSQFLAQQIAKSVNYDESIGKGQIESLTRFANSTYYTTAFYSLVTFVLSIGVTILKDHLFIWTAVDCYGGFAEIRLSILDGVKS</sequence>
<keyword evidence="2" id="KW-1185">Reference proteome</keyword>
<comment type="caution">
    <text evidence="1">The sequence shown here is derived from an EMBL/GenBank/DDBJ whole genome shotgun (WGS) entry which is preliminary data.</text>
</comment>
<reference evidence="1" key="1">
    <citation type="submission" date="2021-06" db="EMBL/GenBank/DDBJ databases">
        <authorList>
            <person name="Kallberg Y."/>
            <person name="Tangrot J."/>
            <person name="Rosling A."/>
        </authorList>
    </citation>
    <scope>NUCLEOTIDE SEQUENCE</scope>
    <source>
        <strain evidence="1">CL356</strain>
    </source>
</reference>
<gene>
    <name evidence="1" type="ORF">ACOLOM_LOCUS5420</name>
</gene>
<organism evidence="1 2">
    <name type="scientific">Acaulospora colombiana</name>
    <dbReference type="NCBI Taxonomy" id="27376"/>
    <lineage>
        <taxon>Eukaryota</taxon>
        <taxon>Fungi</taxon>
        <taxon>Fungi incertae sedis</taxon>
        <taxon>Mucoromycota</taxon>
        <taxon>Glomeromycotina</taxon>
        <taxon>Glomeromycetes</taxon>
        <taxon>Diversisporales</taxon>
        <taxon>Acaulosporaceae</taxon>
        <taxon>Acaulospora</taxon>
    </lineage>
</organism>
<protein>
    <submittedName>
        <fullName evidence="1">331_t:CDS:1</fullName>
    </submittedName>
</protein>
<name>A0ACA9M2H5_9GLOM</name>
<evidence type="ECO:0000313" key="2">
    <source>
        <dbReference type="Proteomes" id="UP000789525"/>
    </source>
</evidence>
<dbReference type="Proteomes" id="UP000789525">
    <property type="component" value="Unassembled WGS sequence"/>
</dbReference>